<keyword evidence="2" id="KW-0812">Transmembrane</keyword>
<dbReference type="VEuPathDB" id="FungiDB:RhiirA1_457554"/>
<keyword evidence="2" id="KW-0472">Membrane</keyword>
<dbReference type="VEuPathDB" id="FungiDB:FUN_002911"/>
<protein>
    <submittedName>
        <fullName evidence="3">Uncharacterized protein</fullName>
    </submittedName>
</protein>
<evidence type="ECO:0000313" key="4">
    <source>
        <dbReference type="Proteomes" id="UP000233469"/>
    </source>
</evidence>
<feature type="compositionally biased region" description="Basic and acidic residues" evidence="1">
    <location>
        <begin position="828"/>
        <end position="840"/>
    </location>
</feature>
<dbReference type="EMBL" id="LLXL01000113">
    <property type="protein sequence ID" value="PKK77758.1"/>
    <property type="molecule type" value="Genomic_DNA"/>
</dbReference>
<proteinExistence type="predicted"/>
<dbReference type="Proteomes" id="UP000233469">
    <property type="component" value="Unassembled WGS sequence"/>
</dbReference>
<evidence type="ECO:0000256" key="2">
    <source>
        <dbReference type="SAM" id="Phobius"/>
    </source>
</evidence>
<evidence type="ECO:0000313" key="3">
    <source>
        <dbReference type="EMBL" id="PKK77758.1"/>
    </source>
</evidence>
<organism evidence="3 4">
    <name type="scientific">Rhizophagus irregularis</name>
    <dbReference type="NCBI Taxonomy" id="588596"/>
    <lineage>
        <taxon>Eukaryota</taxon>
        <taxon>Fungi</taxon>
        <taxon>Fungi incertae sedis</taxon>
        <taxon>Mucoromycota</taxon>
        <taxon>Glomeromycotina</taxon>
        <taxon>Glomeromycetes</taxon>
        <taxon>Glomerales</taxon>
        <taxon>Glomeraceae</taxon>
        <taxon>Rhizophagus</taxon>
    </lineage>
</organism>
<feature type="transmembrane region" description="Helical" evidence="2">
    <location>
        <begin position="748"/>
        <end position="766"/>
    </location>
</feature>
<feature type="transmembrane region" description="Helical" evidence="2">
    <location>
        <begin position="778"/>
        <end position="804"/>
    </location>
</feature>
<sequence length="975" mass="110352">MVEAKWPNGAMTTQNDCGTGYTGITGISSGLSRRDCEPTNSTTTVTITPTNSSAYFITFEEVNQTNKSLIYAMKSYNFMTFIQIIRVNNSVTDLNSKIYVDRYLSIRTIYPNGTINAFDISNDKLDIQPFNFCINQLRNPIQFYPATSNFLLVTYMTYTNESTYEGWAMVVNLSGNIRSKTFLGRAYVDPWPLFQANIIFNVNHDKGFLRVVPKTNTDNITLLQQFIISNDGTVQNITEEVEISSPPSPNPNLIQYIATMDNGYAIIYANISDATGLSHGGIYGRFLNYERINIRGPMILYQIPSQGLNFTALYCDNTFVGVGQTCTLAVNPTTLNTYYITKIDFLTSGLINNIQMIPVPDNIQMTPFLDYSQCKFKLLPYGGYFISNMTSTTDPFKNNIDGYILNDNGFYRWNLTNPSVTNFKGDFIILPNNTLMFPQSEGLQSWNLTVIGLYNALEDHGYDNLNIDTISLVINDIIDASATNLIIKYYNKVDLSNDGYLLIYQRNDDGEDILRQLNSVRNNYNNKYISYKDEEKGTIVSVKTIRSTFNKPGGSYYVLIEDGFVKRRTFDTPIFGIQRKSVWTYTTNQTQENSDGNKDVEGKVRLTPEGTTHFLNLDIIKREEFYKNLANQLANANPISPKRITTSGKYETDATLPKDSPKQIILSIDIKRYEVERLAVLAARDLDSLIKNKYITVLASGNASIFLDSDYGYQTLPGWIDVNWTKLLGTAVFEILLFLSFAAKKYSVIFECVYAIADFITGIIFATVDSQMYHEIYIISVFFVILPFIVNLGFAFKITIGVLVRELTLKKSDEDIKGSNPGESNTEESNREESNKKESTRSSSIIAMIEGIEGTPDTKDTKELKKTYESLIPSQKSKYNKLSDESKISFLKLIRKGNRLNNIVVIYTLLGGINIENLNLIELDLLNTNIKLSPSSRSNIVWGAITNTFIEKNSSNNYSELLLMSWHHSFFDSYY</sequence>
<reference evidence="3 4" key="2">
    <citation type="submission" date="2017-10" db="EMBL/GenBank/DDBJ databases">
        <title>Extensive intraspecific genome diversity in a model arbuscular mycorrhizal fungus.</title>
        <authorList>
            <person name="Chen E.C.H."/>
            <person name="Morin E."/>
            <person name="Baudet D."/>
            <person name="Noel J."/>
            <person name="Ndikumana S."/>
            <person name="Charron P."/>
            <person name="St-Onge C."/>
            <person name="Giorgi J."/>
            <person name="Grigoriev I.V."/>
            <person name="Roux C."/>
            <person name="Martin F.M."/>
            <person name="Corradi N."/>
        </authorList>
    </citation>
    <scope>NUCLEOTIDE SEQUENCE [LARGE SCALE GENOMIC DNA]</scope>
    <source>
        <strain evidence="3 4">C2</strain>
    </source>
</reference>
<feature type="region of interest" description="Disordered" evidence="1">
    <location>
        <begin position="814"/>
        <end position="841"/>
    </location>
</feature>
<accession>A0A2N1NV42</accession>
<keyword evidence="2" id="KW-1133">Transmembrane helix</keyword>
<reference evidence="3 4" key="1">
    <citation type="submission" date="2016-04" db="EMBL/GenBank/DDBJ databases">
        <title>Genome analyses suggest a sexual origin of heterokaryosis in a supposedly ancient asexual fungus.</title>
        <authorList>
            <person name="Ropars J."/>
            <person name="Sedzielewska K."/>
            <person name="Noel J."/>
            <person name="Charron P."/>
            <person name="Farinelli L."/>
            <person name="Marton T."/>
            <person name="Kruger M."/>
            <person name="Pelin A."/>
            <person name="Brachmann A."/>
            <person name="Corradi N."/>
        </authorList>
    </citation>
    <scope>NUCLEOTIDE SEQUENCE [LARGE SCALE GENOMIC DNA]</scope>
    <source>
        <strain evidence="3 4">C2</strain>
    </source>
</reference>
<dbReference type="VEuPathDB" id="FungiDB:RhiirFUN_024015"/>
<comment type="caution">
    <text evidence="3">The sequence shown here is derived from an EMBL/GenBank/DDBJ whole genome shotgun (WGS) entry which is preliminary data.</text>
</comment>
<gene>
    <name evidence="3" type="ORF">RhiirC2_770970</name>
</gene>
<name>A0A2N1NV42_9GLOM</name>
<dbReference type="AlphaFoldDB" id="A0A2N1NV42"/>
<evidence type="ECO:0000256" key="1">
    <source>
        <dbReference type="SAM" id="MobiDB-lite"/>
    </source>
</evidence>